<feature type="signal peptide" evidence="1">
    <location>
        <begin position="1"/>
        <end position="18"/>
    </location>
</feature>
<name>B6VBD6_CAEBE</name>
<gene>
    <name evidence="2" type="ORF">Cbre_JD05.004</name>
</gene>
<dbReference type="EMBL" id="FJ362357">
    <property type="protein sequence ID" value="ACI49029.1"/>
    <property type="molecule type" value="Genomic_DNA"/>
</dbReference>
<protein>
    <submittedName>
        <fullName evidence="2">Uncharacterized protein</fullName>
    </submittedName>
</protein>
<sequence length="115" mass="12632">MFLKLVTISSVLAVLAQSAPLATSHDTITYAYALDLSAPVDPSTPYYAGLGNENYMTPQPQSIKQGYQQLDEVYQGLNQCGTNIRSIWIQVTSRDNWLGSPAANFNFINSIVTEL</sequence>
<organism evidence="2">
    <name type="scientific">Caenorhabditis brenneri</name>
    <name type="common">Nematode worm</name>
    <dbReference type="NCBI Taxonomy" id="135651"/>
    <lineage>
        <taxon>Eukaryota</taxon>
        <taxon>Metazoa</taxon>
        <taxon>Ecdysozoa</taxon>
        <taxon>Nematoda</taxon>
        <taxon>Chromadorea</taxon>
        <taxon>Rhabditida</taxon>
        <taxon>Rhabditina</taxon>
        <taxon>Rhabditomorpha</taxon>
        <taxon>Rhabditoidea</taxon>
        <taxon>Rhabditidae</taxon>
        <taxon>Peloderinae</taxon>
        <taxon>Caenorhabditis</taxon>
    </lineage>
</organism>
<evidence type="ECO:0000256" key="1">
    <source>
        <dbReference type="SAM" id="SignalP"/>
    </source>
</evidence>
<feature type="non-terminal residue" evidence="2">
    <location>
        <position position="115"/>
    </location>
</feature>
<evidence type="ECO:0000313" key="2">
    <source>
        <dbReference type="EMBL" id="ACI49029.1"/>
    </source>
</evidence>
<proteinExistence type="predicted"/>
<keyword evidence="1" id="KW-0732">Signal</keyword>
<feature type="chain" id="PRO_5002848697" evidence="1">
    <location>
        <begin position="19"/>
        <end position="115"/>
    </location>
</feature>
<accession>B6VBD6</accession>
<reference evidence="2" key="1">
    <citation type="journal article" date="2008" name="Genome Res.">
        <title>Multigenome DNA sequence conservation identifies Hox cis-regulatory elements.</title>
        <authorList>
            <person name="Kuntz S.G."/>
            <person name="Schwarz E.M."/>
            <person name="DeModena J.A."/>
            <person name="De Buysscher T."/>
            <person name="Trout D."/>
            <person name="Shizuya H."/>
            <person name="Sternberg P.W."/>
            <person name="Wold B.J."/>
        </authorList>
    </citation>
    <scope>NUCLEOTIDE SEQUENCE</scope>
    <source>
        <strain evidence="2">CB5161</strain>
    </source>
</reference>
<dbReference type="AlphaFoldDB" id="B6VBD6"/>